<sequence>MKTHFLFPNQFKVIGWLLFVPSIVLVISLSLSRISIDDYLQVKVFAIYADEFMGKQTFLKVITNGILDEILTITTIVGGLFVGFSKMKTEDEMISKIRYESLVWSTYLNYGLILFFTIFIYGISYMNVLIHNLFTLLLFFIIRFHYMIYKLNKASIDEE</sequence>
<evidence type="ECO:0000313" key="3">
    <source>
        <dbReference type="Proteomes" id="UP000184232"/>
    </source>
</evidence>
<dbReference type="OrthoDB" id="894278at2"/>
<proteinExistence type="predicted"/>
<feature type="transmembrane region" description="Helical" evidence="1">
    <location>
        <begin position="61"/>
        <end position="82"/>
    </location>
</feature>
<accession>A0A1M6MCX5</accession>
<keyword evidence="3" id="KW-1185">Reference proteome</keyword>
<dbReference type="STRING" id="683124.SAMN05444337_2674"/>
<feature type="transmembrane region" description="Helical" evidence="1">
    <location>
        <begin position="102"/>
        <end position="123"/>
    </location>
</feature>
<name>A0A1M6MCX5_9FLAO</name>
<organism evidence="2 3">
    <name type="scientific">Flavobacterium haoranii</name>
    <dbReference type="NCBI Taxonomy" id="683124"/>
    <lineage>
        <taxon>Bacteria</taxon>
        <taxon>Pseudomonadati</taxon>
        <taxon>Bacteroidota</taxon>
        <taxon>Flavobacteriia</taxon>
        <taxon>Flavobacteriales</taxon>
        <taxon>Flavobacteriaceae</taxon>
        <taxon>Flavobacterium</taxon>
    </lineage>
</organism>
<evidence type="ECO:0000313" key="2">
    <source>
        <dbReference type="EMBL" id="SHJ81311.1"/>
    </source>
</evidence>
<keyword evidence="1" id="KW-1133">Transmembrane helix</keyword>
<keyword evidence="1" id="KW-0812">Transmembrane</keyword>
<feature type="transmembrane region" description="Helical" evidence="1">
    <location>
        <begin position="12"/>
        <end position="31"/>
    </location>
</feature>
<reference evidence="2 3" key="1">
    <citation type="submission" date="2016-11" db="EMBL/GenBank/DDBJ databases">
        <authorList>
            <person name="Jaros S."/>
            <person name="Januszkiewicz K."/>
            <person name="Wedrychowicz H."/>
        </authorList>
    </citation>
    <scope>NUCLEOTIDE SEQUENCE [LARGE SCALE GENOMIC DNA]</scope>
    <source>
        <strain evidence="2 3">DSM 22807</strain>
    </source>
</reference>
<keyword evidence="1" id="KW-0472">Membrane</keyword>
<feature type="transmembrane region" description="Helical" evidence="1">
    <location>
        <begin position="129"/>
        <end position="146"/>
    </location>
</feature>
<gene>
    <name evidence="2" type="ORF">SAMN05444337_2674</name>
</gene>
<protein>
    <submittedName>
        <fullName evidence="2">Uncharacterized protein</fullName>
    </submittedName>
</protein>
<dbReference type="Proteomes" id="UP000184232">
    <property type="component" value="Unassembled WGS sequence"/>
</dbReference>
<evidence type="ECO:0000256" key="1">
    <source>
        <dbReference type="SAM" id="Phobius"/>
    </source>
</evidence>
<dbReference type="RefSeq" id="WP_072785943.1">
    <property type="nucleotide sequence ID" value="NZ_CP045292.1"/>
</dbReference>
<dbReference type="AlphaFoldDB" id="A0A1M6MCX5"/>
<dbReference type="EMBL" id="FQZH01000007">
    <property type="protein sequence ID" value="SHJ81311.1"/>
    <property type="molecule type" value="Genomic_DNA"/>
</dbReference>